<dbReference type="PANTHER" id="PTHR43284:SF1">
    <property type="entry name" value="ASPARAGINE SYNTHETASE"/>
    <property type="match status" value="1"/>
</dbReference>
<gene>
    <name evidence="7" type="ORF">Asi03nite_00500</name>
</gene>
<dbReference type="EMBL" id="BOMW01000002">
    <property type="protein sequence ID" value="GIF02512.1"/>
    <property type="molecule type" value="Genomic_DNA"/>
</dbReference>
<comment type="catalytic activity">
    <reaction evidence="4">
        <text>L-aspartate + L-glutamine + ATP + H2O = L-asparagine + L-glutamate + AMP + diphosphate + H(+)</text>
        <dbReference type="Rhea" id="RHEA:12228"/>
        <dbReference type="ChEBI" id="CHEBI:15377"/>
        <dbReference type="ChEBI" id="CHEBI:15378"/>
        <dbReference type="ChEBI" id="CHEBI:29985"/>
        <dbReference type="ChEBI" id="CHEBI:29991"/>
        <dbReference type="ChEBI" id="CHEBI:30616"/>
        <dbReference type="ChEBI" id="CHEBI:33019"/>
        <dbReference type="ChEBI" id="CHEBI:58048"/>
        <dbReference type="ChEBI" id="CHEBI:58359"/>
        <dbReference type="ChEBI" id="CHEBI:456215"/>
        <dbReference type="EC" id="6.3.5.4"/>
    </reaction>
</comment>
<dbReference type="EC" id="6.3.5.4" evidence="2"/>
<reference evidence="7" key="1">
    <citation type="submission" date="2021-01" db="EMBL/GenBank/DDBJ databases">
        <title>Whole genome shotgun sequence of Actinoplanes siamensis NBRC 109076.</title>
        <authorList>
            <person name="Komaki H."/>
            <person name="Tamura T."/>
        </authorList>
    </citation>
    <scope>NUCLEOTIDE SEQUENCE</scope>
    <source>
        <strain evidence="7">NBRC 109076</strain>
    </source>
</reference>
<sequence>MASGLDVRIPFADPRLVDYTFNIPWSMKSFDGREKSLLRAAMKDLLPEKAAYRIKLPYPNLRDRAYDEDMVSNSRSDLHRAAGTSRPSPRHPTCPS</sequence>
<feature type="domain" description="Asparagine synthetase" evidence="6">
    <location>
        <begin position="1"/>
        <end position="70"/>
    </location>
</feature>
<evidence type="ECO:0000313" key="8">
    <source>
        <dbReference type="Proteomes" id="UP000629619"/>
    </source>
</evidence>
<name>A0A919K7R5_9ACTN</name>
<dbReference type="Gene3D" id="3.40.50.620">
    <property type="entry name" value="HUPs"/>
    <property type="match status" value="1"/>
</dbReference>
<dbReference type="SUPFAM" id="SSF52402">
    <property type="entry name" value="Adenine nucleotide alpha hydrolases-like"/>
    <property type="match status" value="1"/>
</dbReference>
<comment type="caution">
    <text evidence="7">The sequence shown here is derived from an EMBL/GenBank/DDBJ whole genome shotgun (WGS) entry which is preliminary data.</text>
</comment>
<dbReference type="GO" id="GO:0004066">
    <property type="term" value="F:asparagine synthase (glutamine-hydrolyzing) activity"/>
    <property type="evidence" value="ECO:0007669"/>
    <property type="project" value="UniProtKB-EC"/>
</dbReference>
<evidence type="ECO:0000256" key="4">
    <source>
        <dbReference type="ARBA" id="ARBA00048741"/>
    </source>
</evidence>
<dbReference type="InterPro" id="IPR051786">
    <property type="entry name" value="ASN_synthetase/amidase"/>
</dbReference>
<dbReference type="InterPro" id="IPR001962">
    <property type="entry name" value="Asn_synthase"/>
</dbReference>
<evidence type="ECO:0000256" key="5">
    <source>
        <dbReference type="SAM" id="MobiDB-lite"/>
    </source>
</evidence>
<protein>
    <recommendedName>
        <fullName evidence="2">asparagine synthase (glutamine-hydrolyzing)</fullName>
        <ecNumber evidence="2">6.3.5.4</ecNumber>
    </recommendedName>
</protein>
<dbReference type="InterPro" id="IPR014729">
    <property type="entry name" value="Rossmann-like_a/b/a_fold"/>
</dbReference>
<evidence type="ECO:0000256" key="1">
    <source>
        <dbReference type="ARBA" id="ARBA00005187"/>
    </source>
</evidence>
<proteinExistence type="predicted"/>
<evidence type="ECO:0000259" key="6">
    <source>
        <dbReference type="Pfam" id="PF00733"/>
    </source>
</evidence>
<dbReference type="AlphaFoldDB" id="A0A919K7R5"/>
<evidence type="ECO:0000313" key="7">
    <source>
        <dbReference type="EMBL" id="GIF02512.1"/>
    </source>
</evidence>
<dbReference type="PANTHER" id="PTHR43284">
    <property type="entry name" value="ASPARAGINE SYNTHETASE (GLUTAMINE-HYDROLYZING)"/>
    <property type="match status" value="1"/>
</dbReference>
<accession>A0A919K7R5</accession>
<dbReference type="GO" id="GO:0005829">
    <property type="term" value="C:cytosol"/>
    <property type="evidence" value="ECO:0007669"/>
    <property type="project" value="TreeGrafter"/>
</dbReference>
<keyword evidence="8" id="KW-1185">Reference proteome</keyword>
<organism evidence="7 8">
    <name type="scientific">Actinoplanes siamensis</name>
    <dbReference type="NCBI Taxonomy" id="1223317"/>
    <lineage>
        <taxon>Bacteria</taxon>
        <taxon>Bacillati</taxon>
        <taxon>Actinomycetota</taxon>
        <taxon>Actinomycetes</taxon>
        <taxon>Micromonosporales</taxon>
        <taxon>Micromonosporaceae</taxon>
        <taxon>Actinoplanes</taxon>
    </lineage>
</organism>
<dbReference type="Pfam" id="PF00733">
    <property type="entry name" value="Asn_synthase"/>
    <property type="match status" value="1"/>
</dbReference>
<keyword evidence="3" id="KW-0028">Amino-acid biosynthesis</keyword>
<dbReference type="Proteomes" id="UP000629619">
    <property type="component" value="Unassembled WGS sequence"/>
</dbReference>
<feature type="region of interest" description="Disordered" evidence="5">
    <location>
        <begin position="66"/>
        <end position="96"/>
    </location>
</feature>
<evidence type="ECO:0000256" key="2">
    <source>
        <dbReference type="ARBA" id="ARBA00012737"/>
    </source>
</evidence>
<keyword evidence="3" id="KW-0061">Asparagine biosynthesis</keyword>
<dbReference type="GO" id="GO:0006529">
    <property type="term" value="P:asparagine biosynthetic process"/>
    <property type="evidence" value="ECO:0007669"/>
    <property type="project" value="UniProtKB-KW"/>
</dbReference>
<evidence type="ECO:0000256" key="3">
    <source>
        <dbReference type="ARBA" id="ARBA00022888"/>
    </source>
</evidence>
<comment type="pathway">
    <text evidence="1">Amino-acid biosynthesis; L-asparagine biosynthesis; L-asparagine from L-aspartate (L-Gln route): step 1/1.</text>
</comment>